<keyword evidence="2" id="KW-1185">Reference proteome</keyword>
<organism evidence="1 2">
    <name type="scientific">Alkalibacterium thalassium</name>
    <dbReference type="NCBI Taxonomy" id="426701"/>
    <lineage>
        <taxon>Bacteria</taxon>
        <taxon>Bacillati</taxon>
        <taxon>Bacillota</taxon>
        <taxon>Bacilli</taxon>
        <taxon>Lactobacillales</taxon>
        <taxon>Carnobacteriaceae</taxon>
        <taxon>Alkalibacterium</taxon>
    </lineage>
</organism>
<dbReference type="Proteomes" id="UP000199433">
    <property type="component" value="Unassembled WGS sequence"/>
</dbReference>
<evidence type="ECO:0008006" key="3">
    <source>
        <dbReference type="Google" id="ProtNLM"/>
    </source>
</evidence>
<evidence type="ECO:0000313" key="2">
    <source>
        <dbReference type="Proteomes" id="UP000199433"/>
    </source>
</evidence>
<dbReference type="AlphaFoldDB" id="A0A1G9BA58"/>
<evidence type="ECO:0000313" key="1">
    <source>
        <dbReference type="EMBL" id="SDK36309.1"/>
    </source>
</evidence>
<sequence length="66" mass="7470">MTNILPEKSENHEVESTVSHFFKEFKIGTLLNRANVKKTRGVSPVVLFQFLFTLVFTSKSGNQAIL</sequence>
<name>A0A1G9BA58_9LACT</name>
<accession>A0A1G9BA58</accession>
<proteinExistence type="predicted"/>
<feature type="non-terminal residue" evidence="1">
    <location>
        <position position="66"/>
    </location>
</feature>
<gene>
    <name evidence="1" type="ORF">SAMN04488098_10261</name>
</gene>
<protein>
    <recommendedName>
        <fullName evidence="3">Transposase</fullName>
    </recommendedName>
</protein>
<reference evidence="2" key="1">
    <citation type="submission" date="2016-10" db="EMBL/GenBank/DDBJ databases">
        <authorList>
            <person name="Varghese N."/>
            <person name="Submissions S."/>
        </authorList>
    </citation>
    <scope>NUCLEOTIDE SEQUENCE [LARGE SCALE GENOMIC DNA]</scope>
    <source>
        <strain evidence="2">DSM 19181</strain>
    </source>
</reference>
<dbReference type="EMBL" id="FNFK01000026">
    <property type="protein sequence ID" value="SDK36309.1"/>
    <property type="molecule type" value="Genomic_DNA"/>
</dbReference>